<dbReference type="Pfam" id="PF13424">
    <property type="entry name" value="TPR_12"/>
    <property type="match status" value="2"/>
</dbReference>
<sequence length="1093" mass="117759">MPGSLAVLREDHRADAEALLTRAVEEEVRRSGGRLDGATLLGRARSALEELAGSAAEEYAAYVRALDEADAGRPSLTGRLSRKELGTPAVATAVAAVAAVSTDLAYGTGAGPALAVGASVLLAGATATVLKLTAAHMPAAHREAGRRGQPGGQQQLRLQWLTALEVRGVRPFLDQQRMLTAAARGSGAPAAAKGGQSGRGPQLRGADRSAAARQRSVLEHSFSQLPSADGPFAGRRTELTQIAQWVHAARASTETKPTVVVLHGEAGSGRTALAVRAAHQLRDQFRGACVVDLRSDTPGEVPLPTRDALLHLLNRLGAPREQLLFRERPSQEQHVKRLTELYHQHLTDLPVTVLLDDATDPEQVRSLVPERSDSLVLVTSRTPLKLPGDLRAWVHQLPVGALDAAGTEELLRAAAAAGGEAPDEAGPYDARAVDEIGRLCAGLPLALRVAGSALGPRTATTLAEDLAAYGPVPPVERALSLRYFDQPEAARRLLRRLALVGRASLGTAAAAALLGVANAEAERQLTTLVRAGLIEHVRGERYRLHALVHSFAHARLEDEEDAQERGAAQERLIRGYAELADSVIRLVDGRTSTRADRFGSHGFTSLDAALQWLDDESSFITAALRHADQGVDQAAVSHLLGALADYCLLRGDLYRLGELSELTRAVGQGLLSRSVQWRTGIAARQLGELDKARTTLSSVVDLYFEAQHPVGAARALRDLGITLQQQGSLAEASAKLREALELQAGPDMHGDRAWTLHALAAVERDRAQLDGAHAMLHEALELHEESESVHGQAWAHFQLGQVYLRMGEVPAAERSLQAAMELYGRTHDERGEAWAMTQLARARLVDGDPGPAVDQLRQALPLHHQHEDARGEAWTMYYLGQALEERGEHDAALRQLERSRTMFSRMQDAYGLACARHHSGRVTRDLRAEQTGSLRNSGFARQLLQDARKDFQRIGVPHGEAWSCLELLIIDAGNGRAAQALELADEAAGLFAGYGDRRGEDWARFLRCTLLPLASPGGSVVGAAVAQEELAQLVREKHPARDPRLEDCAETFGLLLERGVEPESGWQAWRLGMVPHRPAREVMGVTVTRTDGA</sequence>
<keyword evidence="5" id="KW-1185">Reference proteome</keyword>
<comment type="caution">
    <text evidence="4">The sequence shown here is derived from an EMBL/GenBank/DDBJ whole genome shotgun (WGS) entry which is preliminary data.</text>
</comment>
<evidence type="ECO:0000313" key="5">
    <source>
        <dbReference type="Proteomes" id="UP000600080"/>
    </source>
</evidence>
<dbReference type="Pfam" id="PF13374">
    <property type="entry name" value="TPR_10"/>
    <property type="match status" value="1"/>
</dbReference>
<gene>
    <name evidence="4" type="ORF">GCM10012285_20410</name>
</gene>
<feature type="domain" description="AAA+ ATPase" evidence="3">
    <location>
        <begin position="256"/>
        <end position="398"/>
    </location>
</feature>
<dbReference type="SUPFAM" id="SSF48452">
    <property type="entry name" value="TPR-like"/>
    <property type="match status" value="1"/>
</dbReference>
<feature type="compositionally biased region" description="Low complexity" evidence="2">
    <location>
        <begin position="184"/>
        <end position="194"/>
    </location>
</feature>
<feature type="region of interest" description="Disordered" evidence="2">
    <location>
        <begin position="184"/>
        <end position="233"/>
    </location>
</feature>
<dbReference type="PRINTS" id="PR00364">
    <property type="entry name" value="DISEASERSIST"/>
</dbReference>
<dbReference type="PANTHER" id="PTHR47691">
    <property type="entry name" value="REGULATOR-RELATED"/>
    <property type="match status" value="1"/>
</dbReference>
<evidence type="ECO:0000256" key="2">
    <source>
        <dbReference type="SAM" id="MobiDB-lite"/>
    </source>
</evidence>
<dbReference type="PROSITE" id="PS50005">
    <property type="entry name" value="TPR"/>
    <property type="match status" value="1"/>
</dbReference>
<dbReference type="RefSeq" id="WP_189097257.1">
    <property type="nucleotide sequence ID" value="NZ_BMND01000006.1"/>
</dbReference>
<name>A0ABQ2J866_9ACTN</name>
<dbReference type="InterPro" id="IPR027417">
    <property type="entry name" value="P-loop_NTPase"/>
</dbReference>
<dbReference type="Gene3D" id="1.25.40.10">
    <property type="entry name" value="Tetratricopeptide repeat domain"/>
    <property type="match status" value="2"/>
</dbReference>
<dbReference type="SMART" id="SM00382">
    <property type="entry name" value="AAA"/>
    <property type="match status" value="1"/>
</dbReference>
<evidence type="ECO:0000259" key="3">
    <source>
        <dbReference type="SMART" id="SM00382"/>
    </source>
</evidence>
<reference evidence="5" key="1">
    <citation type="journal article" date="2019" name="Int. J. Syst. Evol. Microbiol.">
        <title>The Global Catalogue of Microorganisms (GCM) 10K type strain sequencing project: providing services to taxonomists for standard genome sequencing and annotation.</title>
        <authorList>
            <consortium name="The Broad Institute Genomics Platform"/>
            <consortium name="The Broad Institute Genome Sequencing Center for Infectious Disease"/>
            <person name="Wu L."/>
            <person name="Ma J."/>
        </authorList>
    </citation>
    <scope>NUCLEOTIDE SEQUENCE [LARGE SCALE GENOMIC DNA]</scope>
    <source>
        <strain evidence="5">CGMCC 4.7323</strain>
    </source>
</reference>
<protein>
    <recommendedName>
        <fullName evidence="3">AAA+ ATPase domain-containing protein</fullName>
    </recommendedName>
</protein>
<dbReference type="Gene3D" id="3.40.50.300">
    <property type="entry name" value="P-loop containing nucleotide triphosphate hydrolases"/>
    <property type="match status" value="1"/>
</dbReference>
<dbReference type="SUPFAM" id="SSF52540">
    <property type="entry name" value="P-loop containing nucleoside triphosphate hydrolases"/>
    <property type="match status" value="1"/>
</dbReference>
<dbReference type="SMART" id="SM00028">
    <property type="entry name" value="TPR"/>
    <property type="match status" value="5"/>
</dbReference>
<dbReference type="Proteomes" id="UP000600080">
    <property type="component" value="Unassembled WGS sequence"/>
</dbReference>
<accession>A0ABQ2J866</accession>
<keyword evidence="1" id="KW-0802">TPR repeat</keyword>
<dbReference type="PANTHER" id="PTHR47691:SF3">
    <property type="entry name" value="HTH-TYPE TRANSCRIPTIONAL REGULATOR RV0890C-RELATED"/>
    <property type="match status" value="1"/>
</dbReference>
<dbReference type="InterPro" id="IPR019734">
    <property type="entry name" value="TPR_rpt"/>
</dbReference>
<proteinExistence type="predicted"/>
<dbReference type="InterPro" id="IPR003593">
    <property type="entry name" value="AAA+_ATPase"/>
</dbReference>
<feature type="repeat" description="TPR" evidence="1">
    <location>
        <begin position="793"/>
        <end position="826"/>
    </location>
</feature>
<evidence type="ECO:0000256" key="1">
    <source>
        <dbReference type="PROSITE-ProRule" id="PRU00339"/>
    </source>
</evidence>
<organism evidence="4 5">
    <name type="scientific">Streptomyces kronopolitis</name>
    <dbReference type="NCBI Taxonomy" id="1612435"/>
    <lineage>
        <taxon>Bacteria</taxon>
        <taxon>Bacillati</taxon>
        <taxon>Actinomycetota</taxon>
        <taxon>Actinomycetes</taxon>
        <taxon>Kitasatosporales</taxon>
        <taxon>Streptomycetaceae</taxon>
        <taxon>Streptomyces</taxon>
    </lineage>
</organism>
<dbReference type="EMBL" id="BMND01000006">
    <property type="protein sequence ID" value="GGN41322.1"/>
    <property type="molecule type" value="Genomic_DNA"/>
</dbReference>
<dbReference type="GeneID" id="301547869"/>
<dbReference type="InterPro" id="IPR011990">
    <property type="entry name" value="TPR-like_helical_dom_sf"/>
</dbReference>
<evidence type="ECO:0000313" key="4">
    <source>
        <dbReference type="EMBL" id="GGN41322.1"/>
    </source>
</evidence>